<keyword evidence="3" id="KW-1185">Reference proteome</keyword>
<reference evidence="2" key="1">
    <citation type="submission" date="2023-04" db="EMBL/GenBank/DDBJ databases">
        <title>Ambrosiozyma monospora NBRC 1965.</title>
        <authorList>
            <person name="Ichikawa N."/>
            <person name="Sato H."/>
            <person name="Tonouchi N."/>
        </authorList>
    </citation>
    <scope>NUCLEOTIDE SEQUENCE</scope>
    <source>
        <strain evidence="2">NBRC 1965</strain>
    </source>
</reference>
<evidence type="ECO:0000313" key="2">
    <source>
        <dbReference type="EMBL" id="GMG53636.1"/>
    </source>
</evidence>
<evidence type="ECO:0000256" key="1">
    <source>
        <dbReference type="SAM" id="SignalP"/>
    </source>
</evidence>
<protein>
    <submittedName>
        <fullName evidence="2">Unnamed protein product</fullName>
    </submittedName>
</protein>
<dbReference type="Proteomes" id="UP001165063">
    <property type="component" value="Unassembled WGS sequence"/>
</dbReference>
<comment type="caution">
    <text evidence="2">The sequence shown here is derived from an EMBL/GenBank/DDBJ whole genome shotgun (WGS) entry which is preliminary data.</text>
</comment>
<sequence>MAETGTVRTLEMALLALTIEAVEEACAQDEQLTVTVAVKSSVKTVVRVMYSLEKISAAADEPLAEAEDEAAAEEILAEAADEAAAEEILAEAADEAAAEEILAEATDVASAE</sequence>
<name>A0A9W6Z6X8_AMBMO</name>
<accession>A0A9W6Z6X8</accession>
<feature type="chain" id="PRO_5040868640" evidence="1">
    <location>
        <begin position="28"/>
        <end position="112"/>
    </location>
</feature>
<feature type="signal peptide" evidence="1">
    <location>
        <begin position="1"/>
        <end position="27"/>
    </location>
</feature>
<evidence type="ECO:0000313" key="3">
    <source>
        <dbReference type="Proteomes" id="UP001165063"/>
    </source>
</evidence>
<proteinExistence type="predicted"/>
<organism evidence="2 3">
    <name type="scientific">Ambrosiozyma monospora</name>
    <name type="common">Yeast</name>
    <name type="synonym">Endomycopsis monosporus</name>
    <dbReference type="NCBI Taxonomy" id="43982"/>
    <lineage>
        <taxon>Eukaryota</taxon>
        <taxon>Fungi</taxon>
        <taxon>Dikarya</taxon>
        <taxon>Ascomycota</taxon>
        <taxon>Saccharomycotina</taxon>
        <taxon>Pichiomycetes</taxon>
        <taxon>Pichiales</taxon>
        <taxon>Pichiaceae</taxon>
        <taxon>Ambrosiozyma</taxon>
    </lineage>
</organism>
<keyword evidence="1" id="KW-0732">Signal</keyword>
<dbReference type="AlphaFoldDB" id="A0A9W6Z6X8"/>
<dbReference type="EMBL" id="BSXU01005438">
    <property type="protein sequence ID" value="GMG53636.1"/>
    <property type="molecule type" value="Genomic_DNA"/>
</dbReference>
<gene>
    <name evidence="2" type="ORF">Amon01_000742600</name>
</gene>